<evidence type="ECO:0000259" key="1">
    <source>
        <dbReference type="Pfam" id="PF07693"/>
    </source>
</evidence>
<reference evidence="2 3" key="1">
    <citation type="submission" date="2015-01" db="EMBL/GenBank/DDBJ databases">
        <title>Comparative genomics of the lactic acid bacteria isolated from the honey bee gut.</title>
        <authorList>
            <person name="Ellegaard K.M."/>
            <person name="Tamarit D."/>
            <person name="Javelind E."/>
            <person name="Olofsson T."/>
            <person name="Andersson S.G."/>
            <person name="Vasquez A."/>
        </authorList>
    </citation>
    <scope>NUCLEOTIDE SEQUENCE [LARGE SCALE GENOMIC DNA]</scope>
    <source>
        <strain evidence="2 3">Hma2</strain>
    </source>
</reference>
<proteinExistence type="predicted"/>
<keyword evidence="3" id="KW-1185">Reference proteome</keyword>
<sequence length="446" mass="51677">MKKRDLEPTEENIIDTFVKNSVGRNNSLFKFIEMLNYQDDSYSIAFDGRWGSGKTFFVKQCKLVLDCLSEENQYSYKDQILDIIGQDEIAKLTKINFKTVYFDAWKNDSDLDPIVSLSKSIATTAFNIKTKAKTVAIEAGKELVKIAAKEIAKTDIDNILDIFHTEEDIEAKFKKELASLIPKNGRPIVFIDELDRCRPTYAVKLLERVQHFFDNKKITFVFSVNLYELKNTIKKLYGSSFDGDRYLDRFFYSIISLPDANYTSENIQGMSSDEKMYLKYCDEITQKFNFSLREENHFTSMIDITGVKNRFLSSNYHADVFGNGNEIIDFFIIPYLIALKMVNSNQFNDFVFYNDGTDFIDFLASSKIFSSYLWNEDPNTLKKAAKDIYDCIFVRNEIVESVGITQEPKNIYIREPYKLKTEVNDILSLVSNDSVYEDKDTKSTKK</sequence>
<comment type="caution">
    <text evidence="2">The sequence shown here is derived from an EMBL/GenBank/DDBJ whole genome shotgun (WGS) entry which is preliminary data.</text>
</comment>
<dbReference type="Gene3D" id="3.40.50.300">
    <property type="entry name" value="P-loop containing nucleotide triphosphate hydrolases"/>
    <property type="match status" value="1"/>
</dbReference>
<dbReference type="InterPro" id="IPR011646">
    <property type="entry name" value="KAP_P-loop"/>
</dbReference>
<evidence type="ECO:0000313" key="3">
    <source>
        <dbReference type="Proteomes" id="UP000033612"/>
    </source>
</evidence>
<dbReference type="PATRIC" id="fig|1218506.3.peg.663"/>
<organism evidence="2 3">
    <name type="scientific">Lactobacillus kimbladii</name>
    <dbReference type="NCBI Taxonomy" id="1218506"/>
    <lineage>
        <taxon>Bacteria</taxon>
        <taxon>Bacillati</taxon>
        <taxon>Bacillota</taxon>
        <taxon>Bacilli</taxon>
        <taxon>Lactobacillales</taxon>
        <taxon>Lactobacillaceae</taxon>
        <taxon>Lactobacillus</taxon>
    </lineage>
</organism>
<dbReference type="AlphaFoldDB" id="A0A0F4LIR3"/>
<accession>A0A0F4LIR3</accession>
<name>A0A0F4LIR3_9LACO</name>
<gene>
    <name evidence="2" type="ORF">JF75_06130</name>
</gene>
<dbReference type="Proteomes" id="UP000033612">
    <property type="component" value="Unassembled WGS sequence"/>
</dbReference>
<dbReference type="SUPFAM" id="SSF52540">
    <property type="entry name" value="P-loop containing nucleoside triphosphate hydrolases"/>
    <property type="match status" value="1"/>
</dbReference>
<dbReference type="HOGENOM" id="CLU_048532_0_0_9"/>
<protein>
    <recommendedName>
        <fullName evidence="1">KAP NTPase domain-containing protein</fullName>
    </recommendedName>
</protein>
<dbReference type="STRING" id="1218506.JF75_06130"/>
<evidence type="ECO:0000313" key="2">
    <source>
        <dbReference type="EMBL" id="KJY58762.1"/>
    </source>
</evidence>
<dbReference type="RefSeq" id="WP_046331803.1">
    <property type="nucleotide sequence ID" value="NZ_JBHTBO010000011.1"/>
</dbReference>
<dbReference type="InterPro" id="IPR027417">
    <property type="entry name" value="P-loop_NTPase"/>
</dbReference>
<dbReference type="Pfam" id="PF07693">
    <property type="entry name" value="KAP_NTPase"/>
    <property type="match status" value="1"/>
</dbReference>
<feature type="domain" description="KAP NTPase" evidence="1">
    <location>
        <begin position="30"/>
        <end position="258"/>
    </location>
</feature>
<dbReference type="EMBL" id="JXLH01000011">
    <property type="protein sequence ID" value="KJY58762.1"/>
    <property type="molecule type" value="Genomic_DNA"/>
</dbReference>